<dbReference type="GO" id="GO:0007165">
    <property type="term" value="P:signal transduction"/>
    <property type="evidence" value="ECO:0007669"/>
    <property type="project" value="InterPro"/>
</dbReference>
<dbReference type="InterPro" id="IPR011993">
    <property type="entry name" value="PH-like_dom_sf"/>
</dbReference>
<dbReference type="SMART" id="SM00324">
    <property type="entry name" value="RhoGAP"/>
    <property type="match status" value="1"/>
</dbReference>
<feature type="domain" description="PH" evidence="2">
    <location>
        <begin position="425"/>
        <end position="526"/>
    </location>
</feature>
<organism evidence="4 5">
    <name type="scientific">Aphis craccivora</name>
    <name type="common">Cowpea aphid</name>
    <dbReference type="NCBI Taxonomy" id="307492"/>
    <lineage>
        <taxon>Eukaryota</taxon>
        <taxon>Metazoa</taxon>
        <taxon>Ecdysozoa</taxon>
        <taxon>Arthropoda</taxon>
        <taxon>Hexapoda</taxon>
        <taxon>Insecta</taxon>
        <taxon>Pterygota</taxon>
        <taxon>Neoptera</taxon>
        <taxon>Paraneoptera</taxon>
        <taxon>Hemiptera</taxon>
        <taxon>Sternorrhyncha</taxon>
        <taxon>Aphidomorpha</taxon>
        <taxon>Aphidoidea</taxon>
        <taxon>Aphididae</taxon>
        <taxon>Aphidini</taxon>
        <taxon>Aphis</taxon>
        <taxon>Aphis</taxon>
    </lineage>
</organism>
<feature type="domain" description="Rho-GAP" evidence="3">
    <location>
        <begin position="633"/>
        <end position="820"/>
    </location>
</feature>
<dbReference type="Pfam" id="PF00620">
    <property type="entry name" value="RhoGAP"/>
    <property type="match status" value="1"/>
</dbReference>
<feature type="domain" description="PH" evidence="2">
    <location>
        <begin position="536"/>
        <end position="629"/>
    </location>
</feature>
<dbReference type="Proteomes" id="UP000478052">
    <property type="component" value="Unassembled WGS sequence"/>
</dbReference>
<dbReference type="Gene3D" id="1.10.555.10">
    <property type="entry name" value="Rho GTPase activation protein"/>
    <property type="match status" value="1"/>
</dbReference>
<proteinExistence type="predicted"/>
<dbReference type="InterPro" id="IPR001849">
    <property type="entry name" value="PH_domain"/>
</dbReference>
<dbReference type="PANTHER" id="PTHR45899">
    <property type="entry name" value="RHO GTPASE ACTIVATING PROTEIN AT 15B, ISOFORM C"/>
    <property type="match status" value="1"/>
</dbReference>
<name>A0A6G0Y6B7_APHCR</name>
<dbReference type="Gene3D" id="2.30.29.30">
    <property type="entry name" value="Pleckstrin-homology domain (PH domain)/Phosphotyrosine-binding domain (PTB)"/>
    <property type="match status" value="2"/>
</dbReference>
<dbReference type="EMBL" id="VUJU01005856">
    <property type="protein sequence ID" value="KAF0750081.1"/>
    <property type="molecule type" value="Genomic_DNA"/>
</dbReference>
<evidence type="ECO:0000259" key="2">
    <source>
        <dbReference type="PROSITE" id="PS50003"/>
    </source>
</evidence>
<dbReference type="GO" id="GO:0005096">
    <property type="term" value="F:GTPase activator activity"/>
    <property type="evidence" value="ECO:0007669"/>
    <property type="project" value="UniProtKB-KW"/>
</dbReference>
<dbReference type="PANTHER" id="PTHR45899:SF2">
    <property type="entry name" value="RHO GTPASE ACTIVATING PROTEIN AT 15B, ISOFORM C"/>
    <property type="match status" value="1"/>
</dbReference>
<dbReference type="CDD" id="cd17113">
    <property type="entry name" value="RA_ARAPs"/>
    <property type="match status" value="1"/>
</dbReference>
<keyword evidence="5" id="KW-1185">Reference proteome</keyword>
<keyword evidence="1" id="KW-0343">GTPase activation</keyword>
<dbReference type="OrthoDB" id="29546at2759"/>
<gene>
    <name evidence="4" type="ORF">FWK35_00024224</name>
</gene>
<reference evidence="4 5" key="1">
    <citation type="submission" date="2019-08" db="EMBL/GenBank/DDBJ databases">
        <title>Whole genome of Aphis craccivora.</title>
        <authorList>
            <person name="Voronova N.V."/>
            <person name="Shulinski R.S."/>
            <person name="Bandarenka Y.V."/>
            <person name="Zhorov D.G."/>
            <person name="Warner D."/>
        </authorList>
    </citation>
    <scope>NUCLEOTIDE SEQUENCE [LARGE SCALE GENOMIC DNA]</scope>
    <source>
        <strain evidence="4">180601</strain>
        <tissue evidence="4">Whole Body</tissue>
    </source>
</reference>
<dbReference type="GO" id="GO:0005547">
    <property type="term" value="F:phosphatidylinositol-3,4,5-trisphosphate binding"/>
    <property type="evidence" value="ECO:0007669"/>
    <property type="project" value="TreeGrafter"/>
</dbReference>
<dbReference type="InterPro" id="IPR008936">
    <property type="entry name" value="Rho_GTPase_activation_prot"/>
</dbReference>
<dbReference type="PROSITE" id="PS50238">
    <property type="entry name" value="RHOGAP"/>
    <property type="match status" value="1"/>
</dbReference>
<dbReference type="CDD" id="cd00821">
    <property type="entry name" value="PH"/>
    <property type="match status" value="1"/>
</dbReference>
<sequence length="1084" mass="124426">FGLEVMENTNYRPLPPPRNKVTSKFTKKKPPVPLPRKNVNVYNSDLNDDSSLISSNFKEINVLLKKNFKPEIKMASENGLERKKSVIENTRSMSICIEKSFRSLLPRPTRRHTISQTSEDFKQDISESPIDNDIFSTLSFDSPIPSDSNSDRSFSNYYSESEFCNSQPPNFPPPPLPQDVLYDKVPRSSNSSSQCGSYSTENIYELILIGQTKSQAYENWNPTSEKSFNLSDINNINNETKCSKSDNDDKLNQTCLFTNENMPNDTTSVVLQFDPLNNSFNNLLDKQKEEEDCSLLQEIDEILYSSHYSTVESRSVVNSNLEDLDEDLYTIPEPPDRLDSIEEPNNSLVLQDDVINNSDCKEEIQVEPVFEEKPRKNSLTSWLSMKRTLKKVADGSTGSVRKMKSILKPDEKIEKEDILEVEMSNIFHNGILFVSIDEKNKDFEKKWCQIVGGQLKYSTNKNQTGNSISLASLLSIQTVNQPKQSEGEDLFCFKVKFLSRPQSILFGALCTTERLVWMQKILGSVTSLFPLKISSEFSKAGYATLKEGINGEWKQAWLLLHNRVLTFAKQTCGPELIDLRKVRNVVTQEDEELGITVLVVDYITKSIYLKFDEDSEILHWQHIIKAETVNNSPHLKDQQLSQDQVPVIVEKCLKFIYAHGCLTEGVYRRSGSCSNTTKLLSAFRKDAWAVQFSQQDYSVYDVASVLKRFFRDLPEPVLTTELHTHLCNAVKCNCSEDEKVILYRSLLERLPAINYMTVRKLLSHLYYIQLQNDRNLMTVQNLASIWGPTLMHIEDNDSLNWSKVESEAVNDLILLYPKLFYVEEDEIKREDRIMEALIQYNLSNGNVPQPSKPSGDLKIWIYLGSKDSENCVNVTLSPSKTALMICDELANKMGARGGYLLGLQEVVCNGTMIRPIHHTELLLDIVLLWAYWDVKYRKENYIVCLQPNSLLIEIVPFAKEHLTICAELKFAEQKSKSFKNYLFEISDRKLICYKDKSGSILLYEWFIKDLIWYIGFEPKRNPHARWCITFILKNDLPKEIRDNFGWSIAGTTKEDHLRWMAALLLAEYGIDQITPPVTINLLDY</sequence>
<dbReference type="GO" id="GO:0005737">
    <property type="term" value="C:cytoplasm"/>
    <property type="evidence" value="ECO:0007669"/>
    <property type="project" value="TreeGrafter"/>
</dbReference>
<evidence type="ECO:0000256" key="1">
    <source>
        <dbReference type="ARBA" id="ARBA00022468"/>
    </source>
</evidence>
<protein>
    <submittedName>
        <fullName evidence="4">Arf-GAP with Rho-GAP domain, ANK repeat and PH domain-containing protein 2</fullName>
    </submittedName>
</protein>
<feature type="non-terminal residue" evidence="4">
    <location>
        <position position="1"/>
    </location>
</feature>
<dbReference type="SUPFAM" id="SSF48350">
    <property type="entry name" value="GTPase activation domain, GAP"/>
    <property type="match status" value="1"/>
</dbReference>
<evidence type="ECO:0000313" key="5">
    <source>
        <dbReference type="Proteomes" id="UP000478052"/>
    </source>
</evidence>
<comment type="caution">
    <text evidence="4">The sequence shown here is derived from an EMBL/GenBank/DDBJ whole genome shotgun (WGS) entry which is preliminary data.</text>
</comment>
<dbReference type="InterPro" id="IPR000198">
    <property type="entry name" value="RhoGAP_dom"/>
</dbReference>
<dbReference type="PROSITE" id="PS50003">
    <property type="entry name" value="PH_DOMAIN"/>
    <property type="match status" value="2"/>
</dbReference>
<dbReference type="InterPro" id="IPR052227">
    <property type="entry name" value="Arf-Rho-GAP_ANK-PH_domain"/>
</dbReference>
<evidence type="ECO:0000259" key="3">
    <source>
        <dbReference type="PROSITE" id="PS50238"/>
    </source>
</evidence>
<dbReference type="AlphaFoldDB" id="A0A6G0Y6B7"/>
<dbReference type="SUPFAM" id="SSF50729">
    <property type="entry name" value="PH domain-like"/>
    <property type="match status" value="3"/>
</dbReference>
<dbReference type="SMART" id="SM00233">
    <property type="entry name" value="PH"/>
    <property type="match status" value="3"/>
</dbReference>
<evidence type="ECO:0000313" key="4">
    <source>
        <dbReference type="EMBL" id="KAF0750081.1"/>
    </source>
</evidence>
<accession>A0A6G0Y6B7</accession>